<evidence type="ECO:0000256" key="1">
    <source>
        <dbReference type="ARBA" id="ARBA00012417"/>
    </source>
</evidence>
<dbReference type="Gene3D" id="1.10.8.60">
    <property type="match status" value="1"/>
</dbReference>
<comment type="similarity">
    <text evidence="7">Belongs to the DNA polymerase HolA subunit family.</text>
</comment>
<dbReference type="SUPFAM" id="SSF48019">
    <property type="entry name" value="post-AAA+ oligomerization domain-like"/>
    <property type="match status" value="1"/>
</dbReference>
<evidence type="ECO:0000256" key="6">
    <source>
        <dbReference type="ARBA" id="ARBA00022932"/>
    </source>
</evidence>
<dbReference type="InterPro" id="IPR048466">
    <property type="entry name" value="DNA_pol3_delta-like_C"/>
</dbReference>
<gene>
    <name evidence="11" type="primary">holA</name>
    <name evidence="11" type="ORF">IAB26_08020</name>
</gene>
<evidence type="ECO:0000313" key="12">
    <source>
        <dbReference type="Proteomes" id="UP000886886"/>
    </source>
</evidence>
<comment type="caution">
    <text evidence="11">The sequence shown here is derived from an EMBL/GenBank/DDBJ whole genome shotgun (WGS) entry which is preliminary data.</text>
</comment>
<feature type="domain" description="DNA polymerase III delta N-terminal" evidence="9">
    <location>
        <begin position="17"/>
        <end position="130"/>
    </location>
</feature>
<dbReference type="GO" id="GO:0006261">
    <property type="term" value="P:DNA-templated DNA replication"/>
    <property type="evidence" value="ECO:0007669"/>
    <property type="project" value="TreeGrafter"/>
</dbReference>
<evidence type="ECO:0000256" key="3">
    <source>
        <dbReference type="ARBA" id="ARBA00022679"/>
    </source>
</evidence>
<reference evidence="11" key="1">
    <citation type="submission" date="2020-10" db="EMBL/GenBank/DDBJ databases">
        <authorList>
            <person name="Gilroy R."/>
        </authorList>
    </citation>
    <scope>NUCLEOTIDE SEQUENCE</scope>
    <source>
        <strain evidence="11">ChiSjej3B21-11622</strain>
    </source>
</reference>
<dbReference type="Gene3D" id="1.20.272.10">
    <property type="match status" value="1"/>
</dbReference>
<dbReference type="Gene3D" id="3.40.50.300">
    <property type="entry name" value="P-loop containing nucleotide triphosphate hydrolases"/>
    <property type="match status" value="1"/>
</dbReference>
<evidence type="ECO:0000256" key="4">
    <source>
        <dbReference type="ARBA" id="ARBA00022695"/>
    </source>
</evidence>
<keyword evidence="3 11" id="KW-0808">Transferase</keyword>
<dbReference type="SUPFAM" id="SSF52540">
    <property type="entry name" value="P-loop containing nucleoside triphosphate hydrolases"/>
    <property type="match status" value="1"/>
</dbReference>
<organism evidence="11 12">
    <name type="scientific">Candidatus Limivivens merdigallinarum</name>
    <dbReference type="NCBI Taxonomy" id="2840859"/>
    <lineage>
        <taxon>Bacteria</taxon>
        <taxon>Bacillati</taxon>
        <taxon>Bacillota</taxon>
        <taxon>Clostridia</taxon>
        <taxon>Lachnospirales</taxon>
        <taxon>Lachnospiraceae</taxon>
        <taxon>Lachnospiraceae incertae sedis</taxon>
        <taxon>Candidatus Limivivens</taxon>
    </lineage>
</organism>
<dbReference type="EC" id="2.7.7.7" evidence="1"/>
<evidence type="ECO:0000256" key="8">
    <source>
        <dbReference type="ARBA" id="ARBA00049244"/>
    </source>
</evidence>
<dbReference type="GO" id="GO:0003677">
    <property type="term" value="F:DNA binding"/>
    <property type="evidence" value="ECO:0007669"/>
    <property type="project" value="InterPro"/>
</dbReference>
<dbReference type="InterPro" id="IPR008921">
    <property type="entry name" value="DNA_pol3_clamp-load_cplx_C"/>
</dbReference>
<dbReference type="Pfam" id="PF21694">
    <property type="entry name" value="DNA_pol3_delta_C"/>
    <property type="match status" value="1"/>
</dbReference>
<dbReference type="InterPro" id="IPR010372">
    <property type="entry name" value="DNA_pol3_delta_N"/>
</dbReference>
<dbReference type="Pfam" id="PF06144">
    <property type="entry name" value="DNA_pol3_delta"/>
    <property type="match status" value="1"/>
</dbReference>
<dbReference type="EMBL" id="DVFT01000122">
    <property type="protein sequence ID" value="HIQ96493.1"/>
    <property type="molecule type" value="Genomic_DNA"/>
</dbReference>
<evidence type="ECO:0000256" key="7">
    <source>
        <dbReference type="ARBA" id="ARBA00034754"/>
    </source>
</evidence>
<dbReference type="AlphaFoldDB" id="A0A9D0ZXG2"/>
<dbReference type="InterPro" id="IPR005790">
    <property type="entry name" value="DNA_polIII_delta"/>
</dbReference>
<name>A0A9D0ZXG2_9FIRM</name>
<evidence type="ECO:0000256" key="2">
    <source>
        <dbReference type="ARBA" id="ARBA00017703"/>
    </source>
</evidence>
<accession>A0A9D0ZXG2</accession>
<dbReference type="Proteomes" id="UP000886886">
    <property type="component" value="Unassembled WGS sequence"/>
</dbReference>
<dbReference type="GO" id="GO:0003887">
    <property type="term" value="F:DNA-directed DNA polymerase activity"/>
    <property type="evidence" value="ECO:0007669"/>
    <property type="project" value="UniProtKB-KW"/>
</dbReference>
<evidence type="ECO:0000313" key="11">
    <source>
        <dbReference type="EMBL" id="HIQ96493.1"/>
    </source>
</evidence>
<protein>
    <recommendedName>
        <fullName evidence="2">DNA polymerase III subunit delta</fullName>
        <ecNumber evidence="1">2.7.7.7</ecNumber>
    </recommendedName>
</protein>
<evidence type="ECO:0000259" key="9">
    <source>
        <dbReference type="Pfam" id="PF06144"/>
    </source>
</evidence>
<keyword evidence="4 11" id="KW-0548">Nucleotidyltransferase</keyword>
<dbReference type="GO" id="GO:0009360">
    <property type="term" value="C:DNA polymerase III complex"/>
    <property type="evidence" value="ECO:0007669"/>
    <property type="project" value="InterPro"/>
</dbReference>
<comment type="catalytic activity">
    <reaction evidence="8">
        <text>DNA(n) + a 2'-deoxyribonucleoside 5'-triphosphate = DNA(n+1) + diphosphate</text>
        <dbReference type="Rhea" id="RHEA:22508"/>
        <dbReference type="Rhea" id="RHEA-COMP:17339"/>
        <dbReference type="Rhea" id="RHEA-COMP:17340"/>
        <dbReference type="ChEBI" id="CHEBI:33019"/>
        <dbReference type="ChEBI" id="CHEBI:61560"/>
        <dbReference type="ChEBI" id="CHEBI:173112"/>
        <dbReference type="EC" id="2.7.7.7"/>
    </reaction>
</comment>
<keyword evidence="5" id="KW-0235">DNA replication</keyword>
<dbReference type="NCBIfam" id="TIGR01128">
    <property type="entry name" value="holA"/>
    <property type="match status" value="1"/>
</dbReference>
<proteinExistence type="inferred from homology"/>
<dbReference type="PANTHER" id="PTHR34388">
    <property type="entry name" value="DNA POLYMERASE III SUBUNIT DELTA"/>
    <property type="match status" value="1"/>
</dbReference>
<feature type="domain" description="DNA polymerase III delta subunit-like C-terminal" evidence="10">
    <location>
        <begin position="203"/>
        <end position="323"/>
    </location>
</feature>
<dbReference type="PANTHER" id="PTHR34388:SF1">
    <property type="entry name" value="DNA POLYMERASE III SUBUNIT DELTA"/>
    <property type="match status" value="1"/>
</dbReference>
<reference evidence="11" key="2">
    <citation type="journal article" date="2021" name="PeerJ">
        <title>Extensive microbial diversity within the chicken gut microbiome revealed by metagenomics and culture.</title>
        <authorList>
            <person name="Gilroy R."/>
            <person name="Ravi A."/>
            <person name="Getino M."/>
            <person name="Pursley I."/>
            <person name="Horton D.L."/>
            <person name="Alikhan N.F."/>
            <person name="Baker D."/>
            <person name="Gharbi K."/>
            <person name="Hall N."/>
            <person name="Watson M."/>
            <person name="Adriaenssens E.M."/>
            <person name="Foster-Nyarko E."/>
            <person name="Jarju S."/>
            <person name="Secka A."/>
            <person name="Antonio M."/>
            <person name="Oren A."/>
            <person name="Chaudhuri R.R."/>
            <person name="La Ragione R."/>
            <person name="Hildebrand F."/>
            <person name="Pallen M.J."/>
        </authorList>
    </citation>
    <scope>NUCLEOTIDE SEQUENCE</scope>
    <source>
        <strain evidence="11">ChiSjej3B21-11622</strain>
    </source>
</reference>
<dbReference type="InterPro" id="IPR027417">
    <property type="entry name" value="P-loop_NTPase"/>
</dbReference>
<evidence type="ECO:0000259" key="10">
    <source>
        <dbReference type="Pfam" id="PF21694"/>
    </source>
</evidence>
<keyword evidence="6" id="KW-0239">DNA-directed DNA polymerase</keyword>
<evidence type="ECO:0000256" key="5">
    <source>
        <dbReference type="ARBA" id="ARBA00022705"/>
    </source>
</evidence>
<sequence length="332" mass="38357">MKDLIEDIKKHTFQPVYLLYGEEPYLKQQYKKKLVDAILPGGDTMNLTIYRGKGIDPRSVIDQAETMPFFAEKRLILIEDSGFFKSGGQELVDYMKEISPQTCIVFVEEEVDKRGKLYKAVKSAGRVVEFTRQDERSLSRWILGMMKREKKQITEATLHLFMEMAGNDMGNIQMELEKLFCYTMGRDEITPKDVETICVARMENKIFEMVRAIAEKQQKKALELYYDLLALKEPPMRILFLIARQFNQLLQVKELKNQGYDQRGIADRMKLQGFIVRNLTGQAGHFSYEELEAAVRECVEVEEAVKTGLLNDQMSVELLIVKFSTEKEKAAG</sequence>